<evidence type="ECO:0000256" key="1">
    <source>
        <dbReference type="SAM" id="MobiDB-lite"/>
    </source>
</evidence>
<evidence type="ECO:0000259" key="4">
    <source>
        <dbReference type="Pfam" id="PF12879"/>
    </source>
</evidence>
<evidence type="ECO:0000256" key="2">
    <source>
        <dbReference type="SAM" id="Phobius"/>
    </source>
</evidence>
<feature type="domain" description="Schizont-infected cell agglutination C-terminal" evidence="4">
    <location>
        <begin position="323"/>
        <end position="438"/>
    </location>
</feature>
<dbReference type="GeneID" id="30910769"/>
<keyword evidence="2" id="KW-1133">Transmembrane helix</keyword>
<dbReference type="AlphaFoldDB" id="A0A1B1E5Q2"/>
<feature type="compositionally biased region" description="Acidic residues" evidence="1">
    <location>
        <begin position="242"/>
        <end position="258"/>
    </location>
</feature>
<sequence length="452" mass="51487">MEEEKMKEGRGDDCKDKPTLCDRAQCVTDTWFTIRSRKDKRDADWVEYWKDIGLELEKLSTAITTESTRDDNLCEGITVADNKTEGANKKACNYIVKGLKYIYSIDLSHKQNEQDHPYLNQQFQQTVVCLLLNEFARRMEEQAKELPCSIDKGIEKGFGFMGKIKSDACKSGYPCVECGREKDYSEKCEVGEKKLWDGVKEKINGKKNEIDKTLNAICQSTPKPEEEAPVASEEGAERVEEEKEEEEEEEEEQEEEQEPGPSEEAAGGAEGALGAGGSKSSPGTPPVPSPAKLVNMKDNPFLPYLPLAPAIIGISAMSYILWKYFGMLRKGRKRYRRAHQEQIIQHIEEDGPHAYTLVKERRHPRSTPEKRRKKRGVDRRAGRRGVRGRMIIDIHLEVLNECQKGDLHSTKEDFFEILVQEFMGSEFIKEDFLPKEQVPSSDSGFREGKLYS</sequence>
<dbReference type="EMBL" id="CP016250">
    <property type="protein sequence ID" value="ANQ10362.1"/>
    <property type="molecule type" value="Genomic_DNA"/>
</dbReference>
<dbReference type="KEGG" id="pcot:PCOAH_00040380"/>
<organism evidence="5 6">
    <name type="scientific">Plasmodium coatneyi</name>
    <dbReference type="NCBI Taxonomy" id="208452"/>
    <lineage>
        <taxon>Eukaryota</taxon>
        <taxon>Sar</taxon>
        <taxon>Alveolata</taxon>
        <taxon>Apicomplexa</taxon>
        <taxon>Aconoidasida</taxon>
        <taxon>Haemosporida</taxon>
        <taxon>Plasmodiidae</taxon>
        <taxon>Plasmodium</taxon>
    </lineage>
</organism>
<feature type="region of interest" description="Disordered" evidence="1">
    <location>
        <begin position="360"/>
        <end position="382"/>
    </location>
</feature>
<keyword evidence="2" id="KW-0472">Membrane</keyword>
<dbReference type="Pfam" id="PF12879">
    <property type="entry name" value="SICA_C"/>
    <property type="match status" value="1"/>
</dbReference>
<accession>A0A1B1E5Q2</accession>
<proteinExistence type="predicted"/>
<keyword evidence="2" id="KW-0812">Transmembrane</keyword>
<dbReference type="Pfam" id="PF12878">
    <property type="entry name" value="SICA_beta"/>
    <property type="match status" value="1"/>
</dbReference>
<dbReference type="Proteomes" id="UP000092716">
    <property type="component" value="Chromosome 12"/>
</dbReference>
<gene>
    <name evidence="5" type="ORF">PCOAH_00040380</name>
</gene>
<feature type="transmembrane region" description="Helical" evidence="2">
    <location>
        <begin position="301"/>
        <end position="325"/>
    </location>
</feature>
<dbReference type="InterPro" id="IPR024285">
    <property type="entry name" value="SICA_extracell_b"/>
</dbReference>
<dbReference type="OrthoDB" id="376328at2759"/>
<feature type="domain" description="Schizont-infected cell agglutination extracellular beta" evidence="3">
    <location>
        <begin position="19"/>
        <end position="190"/>
    </location>
</feature>
<evidence type="ECO:0000259" key="3">
    <source>
        <dbReference type="Pfam" id="PF12878"/>
    </source>
</evidence>
<name>A0A1B1E5Q2_9APIC</name>
<dbReference type="VEuPathDB" id="PlasmoDB:PCOAH_00040380"/>
<feature type="compositionally biased region" description="Gly residues" evidence="1">
    <location>
        <begin position="268"/>
        <end position="277"/>
    </location>
</feature>
<keyword evidence="6" id="KW-1185">Reference proteome</keyword>
<reference evidence="6" key="1">
    <citation type="submission" date="2016-06" db="EMBL/GenBank/DDBJ databases">
        <title>First high quality genome sequence of Plasmodium coatneyi using continuous long reads from single molecule, real-time sequencing.</title>
        <authorList>
            <person name="Chien J.-T."/>
            <person name="Pakala S.B."/>
            <person name="Geraldo J.A."/>
            <person name="Lapp S.A."/>
            <person name="Barnwell J.W."/>
            <person name="Kissinger J.C."/>
            <person name="Galinski M.R."/>
            <person name="Humphrey J.C."/>
        </authorList>
    </citation>
    <scope>NUCLEOTIDE SEQUENCE [LARGE SCALE GENOMIC DNA]</scope>
    <source>
        <strain evidence="6">Hackeri</strain>
    </source>
</reference>
<dbReference type="RefSeq" id="XP_019917057.1">
    <property type="nucleotide sequence ID" value="XM_020060826.1"/>
</dbReference>
<feature type="region of interest" description="Disordered" evidence="1">
    <location>
        <begin position="219"/>
        <end position="292"/>
    </location>
</feature>
<protein>
    <submittedName>
        <fullName evidence="5">SICA antigen</fullName>
    </submittedName>
</protein>
<dbReference type="InterPro" id="IPR024288">
    <property type="entry name" value="SICA_C"/>
</dbReference>
<evidence type="ECO:0000313" key="6">
    <source>
        <dbReference type="Proteomes" id="UP000092716"/>
    </source>
</evidence>
<evidence type="ECO:0000313" key="5">
    <source>
        <dbReference type="EMBL" id="ANQ10362.1"/>
    </source>
</evidence>